<keyword evidence="3" id="KW-0479">Metal-binding</keyword>
<evidence type="ECO:0000313" key="7">
    <source>
        <dbReference type="EMBL" id="KAJ8430074.1"/>
    </source>
</evidence>
<dbReference type="GO" id="GO:0008270">
    <property type="term" value="F:zinc ion binding"/>
    <property type="evidence" value="ECO:0007669"/>
    <property type="project" value="UniProtKB-KW"/>
</dbReference>
<dbReference type="GO" id="GO:0005737">
    <property type="term" value="C:cytoplasm"/>
    <property type="evidence" value="ECO:0007669"/>
    <property type="project" value="UniProtKB-SubCell"/>
</dbReference>
<sequence>MMKRHKMVKRYETLQRSESIVGYAECQKNHAASIGGYAVDGCREFMASGAQGTSNALLCAACGCHRSFHRKLEQADVFSSSSSSSFSSVPFSSTALVGARRSLAGGFLLVSRLLLPWLLAAFLDSRAHLLSSAVLLLVKPNLLSVFVRLVEFWLSEQQPAD</sequence>
<dbReference type="GO" id="GO:0003700">
    <property type="term" value="F:DNA-binding transcription factor activity"/>
    <property type="evidence" value="ECO:0007669"/>
    <property type="project" value="TreeGrafter"/>
</dbReference>
<dbReference type="InterPro" id="IPR006456">
    <property type="entry name" value="ZF_HD_homeobox_Cys/His_dimer"/>
</dbReference>
<gene>
    <name evidence="7" type="ORF">Cgig2_008521</name>
</gene>
<name>A0A9Q1JSA0_9CARY</name>
<dbReference type="PANTHER" id="PTHR31948:SF162">
    <property type="entry name" value="MINI ZINC FINGER PROTEIN 2"/>
    <property type="match status" value="1"/>
</dbReference>
<comment type="subcellular location">
    <subcellularLocation>
        <location evidence="1">Cytoplasm</location>
    </subcellularLocation>
</comment>
<dbReference type="GO" id="GO:0005634">
    <property type="term" value="C:nucleus"/>
    <property type="evidence" value="ECO:0007669"/>
    <property type="project" value="TreeGrafter"/>
</dbReference>
<keyword evidence="4" id="KW-0863">Zinc-finger</keyword>
<dbReference type="AlphaFoldDB" id="A0A9Q1JSA0"/>
<keyword evidence="5" id="KW-0862">Zinc</keyword>
<evidence type="ECO:0000256" key="5">
    <source>
        <dbReference type="ARBA" id="ARBA00022833"/>
    </source>
</evidence>
<dbReference type="OrthoDB" id="682018at2759"/>
<dbReference type="Proteomes" id="UP001153076">
    <property type="component" value="Unassembled WGS sequence"/>
</dbReference>
<accession>A0A9Q1JSA0</accession>
<reference evidence="7" key="1">
    <citation type="submission" date="2022-04" db="EMBL/GenBank/DDBJ databases">
        <title>Carnegiea gigantea Genome sequencing and assembly v2.</title>
        <authorList>
            <person name="Copetti D."/>
            <person name="Sanderson M.J."/>
            <person name="Burquez A."/>
            <person name="Wojciechowski M.F."/>
        </authorList>
    </citation>
    <scope>NUCLEOTIDE SEQUENCE</scope>
    <source>
        <strain evidence="7">SGP5-SGP5p</strain>
        <tissue evidence="7">Aerial part</tissue>
    </source>
</reference>
<evidence type="ECO:0000313" key="8">
    <source>
        <dbReference type="Proteomes" id="UP001153076"/>
    </source>
</evidence>
<evidence type="ECO:0000259" key="6">
    <source>
        <dbReference type="PROSITE" id="PS51523"/>
    </source>
</evidence>
<dbReference type="EMBL" id="JAKOGI010000826">
    <property type="protein sequence ID" value="KAJ8430074.1"/>
    <property type="molecule type" value="Genomic_DNA"/>
</dbReference>
<evidence type="ECO:0000256" key="3">
    <source>
        <dbReference type="ARBA" id="ARBA00022723"/>
    </source>
</evidence>
<dbReference type="GO" id="GO:0050793">
    <property type="term" value="P:regulation of developmental process"/>
    <property type="evidence" value="ECO:0007669"/>
    <property type="project" value="TreeGrafter"/>
</dbReference>
<dbReference type="Pfam" id="PF04770">
    <property type="entry name" value="ZF-HD_dimer"/>
    <property type="match status" value="1"/>
</dbReference>
<evidence type="ECO:0000256" key="4">
    <source>
        <dbReference type="ARBA" id="ARBA00022771"/>
    </source>
</evidence>
<proteinExistence type="predicted"/>
<evidence type="ECO:0000256" key="2">
    <source>
        <dbReference type="ARBA" id="ARBA00022490"/>
    </source>
</evidence>
<keyword evidence="8" id="KW-1185">Reference proteome</keyword>
<organism evidence="7 8">
    <name type="scientific">Carnegiea gigantea</name>
    <dbReference type="NCBI Taxonomy" id="171969"/>
    <lineage>
        <taxon>Eukaryota</taxon>
        <taxon>Viridiplantae</taxon>
        <taxon>Streptophyta</taxon>
        <taxon>Embryophyta</taxon>
        <taxon>Tracheophyta</taxon>
        <taxon>Spermatophyta</taxon>
        <taxon>Magnoliopsida</taxon>
        <taxon>eudicotyledons</taxon>
        <taxon>Gunneridae</taxon>
        <taxon>Pentapetalae</taxon>
        <taxon>Caryophyllales</taxon>
        <taxon>Cactineae</taxon>
        <taxon>Cactaceae</taxon>
        <taxon>Cactoideae</taxon>
        <taxon>Echinocereeae</taxon>
        <taxon>Carnegiea</taxon>
    </lineage>
</organism>
<feature type="domain" description="ZF-HD dimerization-type" evidence="6">
    <location>
        <begin position="23"/>
        <end position="72"/>
    </location>
</feature>
<keyword evidence="2" id="KW-0963">Cytoplasm</keyword>
<dbReference type="NCBIfam" id="TIGR01566">
    <property type="entry name" value="ZF_HD_prot_N"/>
    <property type="match status" value="1"/>
</dbReference>
<protein>
    <recommendedName>
        <fullName evidence="6">ZF-HD dimerization-type domain-containing protein</fullName>
    </recommendedName>
</protein>
<dbReference type="PROSITE" id="PS51523">
    <property type="entry name" value="ZF_HD_DIMER"/>
    <property type="match status" value="1"/>
</dbReference>
<dbReference type="GO" id="GO:0000976">
    <property type="term" value="F:transcription cis-regulatory region binding"/>
    <property type="evidence" value="ECO:0007669"/>
    <property type="project" value="TreeGrafter"/>
</dbReference>
<evidence type="ECO:0000256" key="1">
    <source>
        <dbReference type="ARBA" id="ARBA00004496"/>
    </source>
</evidence>
<comment type="caution">
    <text evidence="7">The sequence shown here is derived from an EMBL/GenBank/DDBJ whole genome shotgun (WGS) entry which is preliminary data.</text>
</comment>
<dbReference type="PANTHER" id="PTHR31948">
    <property type="entry name" value="ZINC-FINGER HOMEODOMAIN PROTEIN 2"/>
    <property type="match status" value="1"/>
</dbReference>